<dbReference type="SUPFAM" id="SSF52540">
    <property type="entry name" value="P-loop containing nucleoside triphosphate hydrolases"/>
    <property type="match status" value="1"/>
</dbReference>
<keyword evidence="5" id="KW-0547">Nucleotide-binding</keyword>
<keyword evidence="8" id="KW-0175">Coiled coil</keyword>
<keyword evidence="11" id="KW-1185">Reference proteome</keyword>
<dbReference type="InterPro" id="IPR003439">
    <property type="entry name" value="ABC_transporter-like_ATP-bd"/>
</dbReference>
<dbReference type="PANTHER" id="PTHR43297:SF2">
    <property type="entry name" value="DIPEPTIDE TRANSPORT ATP-BINDING PROTEIN DPPD"/>
    <property type="match status" value="1"/>
</dbReference>
<dbReference type="GO" id="GO:0015833">
    <property type="term" value="P:peptide transport"/>
    <property type="evidence" value="ECO:0007669"/>
    <property type="project" value="InterPro"/>
</dbReference>
<feature type="coiled-coil region" evidence="8">
    <location>
        <begin position="140"/>
        <end position="237"/>
    </location>
</feature>
<keyword evidence="4" id="KW-1003">Cell membrane</keyword>
<dbReference type="Proteomes" id="UP000514720">
    <property type="component" value="Chromosome"/>
</dbReference>
<organism evidence="10 11">
    <name type="scientific">Candidatus Xianfuyuplasma coldseepsis</name>
    <dbReference type="NCBI Taxonomy" id="2782163"/>
    <lineage>
        <taxon>Bacteria</taxon>
        <taxon>Bacillati</taxon>
        <taxon>Mycoplasmatota</taxon>
        <taxon>Mollicutes</taxon>
        <taxon>Candidatus Izemoplasmatales</taxon>
        <taxon>Candidatus Izemoplasmataceae</taxon>
        <taxon>Candidatus Xianfuyuplasma</taxon>
    </lineage>
</organism>
<evidence type="ECO:0000256" key="7">
    <source>
        <dbReference type="ARBA" id="ARBA00023136"/>
    </source>
</evidence>
<proteinExistence type="inferred from homology"/>
<dbReference type="Gene3D" id="3.40.50.300">
    <property type="entry name" value="P-loop containing nucleotide triphosphate hydrolases"/>
    <property type="match status" value="1"/>
</dbReference>
<dbReference type="AlphaFoldDB" id="A0A7L7KT83"/>
<dbReference type="EMBL" id="CP048914">
    <property type="protein sequence ID" value="QMS86021.1"/>
    <property type="molecule type" value="Genomic_DNA"/>
</dbReference>
<gene>
    <name evidence="10" type="ORF">G4Z02_06115</name>
</gene>
<reference evidence="10 11" key="1">
    <citation type="submission" date="2020-02" db="EMBL/GenBank/DDBJ databases">
        <authorList>
            <person name="Zheng R.K."/>
            <person name="Sun C.M."/>
        </authorList>
    </citation>
    <scope>NUCLEOTIDE SEQUENCE [LARGE SCALE GENOMIC DNA]</scope>
    <source>
        <strain evidence="11">zrk13</strain>
    </source>
</reference>
<evidence type="ECO:0000256" key="8">
    <source>
        <dbReference type="SAM" id="Coils"/>
    </source>
</evidence>
<evidence type="ECO:0000256" key="1">
    <source>
        <dbReference type="ARBA" id="ARBA00004370"/>
    </source>
</evidence>
<evidence type="ECO:0000256" key="6">
    <source>
        <dbReference type="ARBA" id="ARBA00022840"/>
    </source>
</evidence>
<evidence type="ECO:0000256" key="3">
    <source>
        <dbReference type="ARBA" id="ARBA00022448"/>
    </source>
</evidence>
<dbReference type="GO" id="GO:0016020">
    <property type="term" value="C:membrane"/>
    <property type="evidence" value="ECO:0007669"/>
    <property type="project" value="UniProtKB-SubCell"/>
</dbReference>
<dbReference type="InterPro" id="IPR027417">
    <property type="entry name" value="P-loop_NTPase"/>
</dbReference>
<dbReference type="PROSITE" id="PS50893">
    <property type="entry name" value="ABC_TRANSPORTER_2"/>
    <property type="match status" value="1"/>
</dbReference>
<dbReference type="KEGG" id="xcl:G4Z02_06115"/>
<feature type="domain" description="ABC transporter" evidence="9">
    <location>
        <begin position="134"/>
        <end position="369"/>
    </location>
</feature>
<sequence length="463" mass="53195">MLVNGNRVRNKELDLYHTEYHDYLNLIEEIRILKQEIKDFAYEINVNDDLSKEEKKEQIKELKADRKARIADLKAEVPGLKKVYQDKKKEAEAIVKKEYDEIRASGQAKVKETQERVAKELEVIKAEYAKVLAETTERVTKELEALAAEQKDALDSKTAELQALKDKKAEYAEAHEFKAAFKAKKQELKALKKDQKDAYKAKQHEITAVKEDYKAQLKAKSNEVDDAKEELRRQFKVTKKEAFERAIEIMTEVGIPEAEKRFYQYPFQFSGGMRQRIVIATALTANPELLICDEPTTALDVTIQQQILNLIKEIKTERDLSVIFITHDLGVVANMASRVAVMYAGKIVEYGTSEEIFYNPQHPYTWALLSSVPDLDTTDRLISIPGTPPDMLFPPVGDAFADRNHYALKIDFLEQPPYFKVSDTHYAATWLLHPDAPKVEMPKVIRERVAKYNQRVGKKEVSK</sequence>
<evidence type="ECO:0000256" key="5">
    <source>
        <dbReference type="ARBA" id="ARBA00022741"/>
    </source>
</evidence>
<dbReference type="InterPro" id="IPR013563">
    <property type="entry name" value="Oligopep_ABC_C"/>
</dbReference>
<dbReference type="InterPro" id="IPR050388">
    <property type="entry name" value="ABC_Ni/Peptide_Import"/>
</dbReference>
<evidence type="ECO:0000259" key="9">
    <source>
        <dbReference type="PROSITE" id="PS50893"/>
    </source>
</evidence>
<dbReference type="Pfam" id="PF08352">
    <property type="entry name" value="oligo_HPY"/>
    <property type="match status" value="1"/>
</dbReference>
<dbReference type="GO" id="GO:0005524">
    <property type="term" value="F:ATP binding"/>
    <property type="evidence" value="ECO:0007669"/>
    <property type="project" value="UniProtKB-KW"/>
</dbReference>
<dbReference type="InterPro" id="IPR017871">
    <property type="entry name" value="ABC_transporter-like_CS"/>
</dbReference>
<accession>A0A7L7KT83</accession>
<comment type="similarity">
    <text evidence="2">Belongs to the ABC transporter superfamily.</text>
</comment>
<evidence type="ECO:0000256" key="4">
    <source>
        <dbReference type="ARBA" id="ARBA00022475"/>
    </source>
</evidence>
<dbReference type="NCBIfam" id="TIGR01727">
    <property type="entry name" value="oligo_HPY"/>
    <property type="match status" value="1"/>
</dbReference>
<dbReference type="PANTHER" id="PTHR43297">
    <property type="entry name" value="OLIGOPEPTIDE TRANSPORT ATP-BINDING PROTEIN APPD"/>
    <property type="match status" value="1"/>
</dbReference>
<dbReference type="GO" id="GO:0016887">
    <property type="term" value="F:ATP hydrolysis activity"/>
    <property type="evidence" value="ECO:0007669"/>
    <property type="project" value="InterPro"/>
</dbReference>
<keyword evidence="3" id="KW-0813">Transport</keyword>
<evidence type="ECO:0000256" key="2">
    <source>
        <dbReference type="ARBA" id="ARBA00005417"/>
    </source>
</evidence>
<evidence type="ECO:0000313" key="11">
    <source>
        <dbReference type="Proteomes" id="UP000514720"/>
    </source>
</evidence>
<dbReference type="PROSITE" id="PS00211">
    <property type="entry name" value="ABC_TRANSPORTER_1"/>
    <property type="match status" value="1"/>
</dbReference>
<comment type="subcellular location">
    <subcellularLocation>
        <location evidence="1">Membrane</location>
    </subcellularLocation>
</comment>
<protein>
    <submittedName>
        <fullName evidence="10">ATP-binding cassette domain-containing protein</fullName>
    </submittedName>
</protein>
<keyword evidence="7" id="KW-0472">Membrane</keyword>
<name>A0A7L7KT83_9MOLU</name>
<dbReference type="Pfam" id="PF00005">
    <property type="entry name" value="ABC_tran"/>
    <property type="match status" value="1"/>
</dbReference>
<evidence type="ECO:0000313" key="10">
    <source>
        <dbReference type="EMBL" id="QMS86021.1"/>
    </source>
</evidence>
<feature type="coiled-coil region" evidence="8">
    <location>
        <begin position="52"/>
        <end position="90"/>
    </location>
</feature>
<keyword evidence="6 10" id="KW-0067">ATP-binding</keyword>